<dbReference type="AlphaFoldDB" id="A0A7X1ZDD2"/>
<dbReference type="PANTHER" id="PTHR37953">
    <property type="entry name" value="UPF0127 PROTEIN MJ1496"/>
    <property type="match status" value="1"/>
</dbReference>
<proteinExistence type="predicted"/>
<reference evidence="1 2" key="1">
    <citation type="submission" date="2019-10" db="EMBL/GenBank/DDBJ databases">
        <title>Draft whole-genome sequence of the purple nonsulfur photosynthetic bacterium Roseospira navarrensis DSM 15114.</title>
        <authorList>
            <person name="Kyndt J.A."/>
            <person name="Meyer T.E."/>
        </authorList>
    </citation>
    <scope>NUCLEOTIDE SEQUENCE [LARGE SCALE GENOMIC DNA]</scope>
    <source>
        <strain evidence="1 2">DSM 15114</strain>
    </source>
</reference>
<dbReference type="Proteomes" id="UP000434582">
    <property type="component" value="Unassembled WGS sequence"/>
</dbReference>
<accession>A0A7X1ZDD2</accession>
<comment type="caution">
    <text evidence="1">The sequence shown here is derived from an EMBL/GenBank/DDBJ whole genome shotgun (WGS) entry which is preliminary data.</text>
</comment>
<dbReference type="InterPro" id="IPR038695">
    <property type="entry name" value="Saro_0823-like_sf"/>
</dbReference>
<dbReference type="PANTHER" id="PTHR37953:SF1">
    <property type="entry name" value="UPF0127 PROTEIN MJ1496"/>
    <property type="match status" value="1"/>
</dbReference>
<evidence type="ECO:0000313" key="2">
    <source>
        <dbReference type="Proteomes" id="UP000434582"/>
    </source>
</evidence>
<dbReference type="InterPro" id="IPR003795">
    <property type="entry name" value="DUF192"/>
</dbReference>
<name>A0A7X1ZDD2_9PROT</name>
<dbReference type="Pfam" id="PF02643">
    <property type="entry name" value="DUF192"/>
    <property type="match status" value="1"/>
</dbReference>
<dbReference type="EMBL" id="WIVE01000015">
    <property type="protein sequence ID" value="MQX36267.1"/>
    <property type="molecule type" value="Genomic_DNA"/>
</dbReference>
<evidence type="ECO:0000313" key="1">
    <source>
        <dbReference type="EMBL" id="MQX36267.1"/>
    </source>
</evidence>
<dbReference type="PROSITE" id="PS51318">
    <property type="entry name" value="TAT"/>
    <property type="match status" value="1"/>
</dbReference>
<dbReference type="Gene3D" id="2.60.120.1140">
    <property type="entry name" value="Protein of unknown function DUF192"/>
    <property type="match status" value="1"/>
</dbReference>
<gene>
    <name evidence="1" type="ORF">GHC57_07020</name>
</gene>
<sequence>MPALDRPHPAVPLHPTRRRVLAGLAAGAGLAVAGGPLAGRGAAWAQSDIVFERGRVSIVTHDGRRYPFTVEIARTRAQRARGLMYRREMAADHGMLFDFDGVRPRAFWMKNTYIPLDILFLEADGRIWSIASDTTPLSEDNIVADGPIRAALELKAGTCRLLGIEPGDDVRHPMFGDPPQE</sequence>
<dbReference type="InterPro" id="IPR006311">
    <property type="entry name" value="TAT_signal"/>
</dbReference>
<organism evidence="1 2">
    <name type="scientific">Roseospira navarrensis</name>
    <dbReference type="NCBI Taxonomy" id="140058"/>
    <lineage>
        <taxon>Bacteria</taxon>
        <taxon>Pseudomonadati</taxon>
        <taxon>Pseudomonadota</taxon>
        <taxon>Alphaproteobacteria</taxon>
        <taxon>Rhodospirillales</taxon>
        <taxon>Rhodospirillaceae</taxon>
        <taxon>Roseospira</taxon>
    </lineage>
</organism>
<dbReference type="OrthoDB" id="9808290at2"/>
<protein>
    <submittedName>
        <fullName evidence="1">DUF192 domain-containing protein</fullName>
    </submittedName>
</protein>
<dbReference type="RefSeq" id="WP_153342585.1">
    <property type="nucleotide sequence ID" value="NZ_WIVE01000015.1"/>
</dbReference>
<keyword evidence="2" id="KW-1185">Reference proteome</keyword>